<dbReference type="Proteomes" id="UP000190797">
    <property type="component" value="Chromosome"/>
</dbReference>
<reference evidence="5" key="1">
    <citation type="journal article" date="2017" name="Med. Chem. Commun.">
        <title>Nonomuraea sp. ATCC 55076 harbours the largest actinomycete chromosome to date and the kistamicin biosynthetic gene cluster.</title>
        <authorList>
            <person name="Nazari B."/>
            <person name="Forneris C.C."/>
            <person name="Gibson M.I."/>
            <person name="Moon K."/>
            <person name="Schramma K.R."/>
            <person name="Seyedsayamdost M.R."/>
        </authorList>
    </citation>
    <scope>NUCLEOTIDE SEQUENCE [LARGE SCALE GENOMIC DNA]</scope>
    <source>
        <strain evidence="5">ATCC 55076</strain>
    </source>
</reference>
<dbReference type="PANTHER" id="PTHR35797:SF1">
    <property type="entry name" value="PROTEASE"/>
    <property type="match status" value="1"/>
</dbReference>
<keyword evidence="2" id="KW-1133">Transmembrane helix</keyword>
<feature type="domain" description="CAAX prenyl protease 2/Lysostaphin resistance protein A-like" evidence="3">
    <location>
        <begin position="144"/>
        <end position="245"/>
    </location>
</feature>
<dbReference type="AlphaFoldDB" id="A0A1V0A422"/>
<accession>A0A1V0A422</accession>
<keyword evidence="4" id="KW-0645">Protease</keyword>
<feature type="transmembrane region" description="Helical" evidence="2">
    <location>
        <begin position="79"/>
        <end position="106"/>
    </location>
</feature>
<sequence>MKRPLLVFTVLAFGLSWAVALPLWFGGGLGSPLMMVLGTLMMFTPSVGVLGVWAVSRTPFRQWARRTGLTLGERKGRTVALMLAAWLGVPLLAFLSVGISAAVGLVTLDLDHLSLLKAVWRAQGVTPPADLTTPAITQIVIAVVAGPVLNAIPALGEEWGWRGWLAPRLTSTNGVLAGLLLSGFIWGVWHAPLTLLGYNYPRLGSWAALVFIGFCVLLGLVMGWLRLRTGSVWPAVVAHGAVNAIASVALLLGDAAHPPNELLAGLTGVVGWALLALLALVLLRFFPVRPPHPGWPASPEDGVHHERGGGGRLDEGAEHVPGDPAQTAPGVPEQQ</sequence>
<dbReference type="RefSeq" id="WP_080041216.1">
    <property type="nucleotide sequence ID" value="NZ_CP017717.1"/>
</dbReference>
<dbReference type="GO" id="GO:0004175">
    <property type="term" value="F:endopeptidase activity"/>
    <property type="evidence" value="ECO:0007669"/>
    <property type="project" value="UniProtKB-ARBA"/>
</dbReference>
<feature type="transmembrane region" description="Helical" evidence="2">
    <location>
        <begin position="36"/>
        <end position="56"/>
    </location>
</feature>
<feature type="transmembrane region" description="Helical" evidence="2">
    <location>
        <begin position="232"/>
        <end position="252"/>
    </location>
</feature>
<dbReference type="PANTHER" id="PTHR35797">
    <property type="entry name" value="PROTEASE-RELATED"/>
    <property type="match status" value="1"/>
</dbReference>
<feature type="region of interest" description="Disordered" evidence="1">
    <location>
        <begin position="296"/>
        <end position="335"/>
    </location>
</feature>
<dbReference type="EMBL" id="CP017717">
    <property type="protein sequence ID" value="AQZ64966.1"/>
    <property type="molecule type" value="Genomic_DNA"/>
</dbReference>
<dbReference type="GO" id="GO:0080120">
    <property type="term" value="P:CAAX-box protein maturation"/>
    <property type="evidence" value="ECO:0007669"/>
    <property type="project" value="UniProtKB-ARBA"/>
</dbReference>
<evidence type="ECO:0000256" key="1">
    <source>
        <dbReference type="SAM" id="MobiDB-lite"/>
    </source>
</evidence>
<dbReference type="InterPro" id="IPR003675">
    <property type="entry name" value="Rce1/LyrA-like_dom"/>
</dbReference>
<dbReference type="KEGG" id="noa:BKM31_29105"/>
<feature type="transmembrane region" description="Helical" evidence="2">
    <location>
        <begin position="173"/>
        <end position="191"/>
    </location>
</feature>
<name>A0A1V0A422_9ACTN</name>
<gene>
    <name evidence="4" type="ORF">BKM31_29105</name>
</gene>
<feature type="transmembrane region" description="Helical" evidence="2">
    <location>
        <begin position="264"/>
        <end position="286"/>
    </location>
</feature>
<protein>
    <submittedName>
        <fullName evidence="4">CAAX protease family protein</fullName>
    </submittedName>
</protein>
<dbReference type="OrthoDB" id="3693644at2"/>
<dbReference type="InterPro" id="IPR042150">
    <property type="entry name" value="MmRce1-like"/>
</dbReference>
<dbReference type="Pfam" id="PF02517">
    <property type="entry name" value="Rce1-like"/>
    <property type="match status" value="1"/>
</dbReference>
<dbReference type="GO" id="GO:0006508">
    <property type="term" value="P:proteolysis"/>
    <property type="evidence" value="ECO:0007669"/>
    <property type="project" value="UniProtKB-KW"/>
</dbReference>
<evidence type="ECO:0000256" key="2">
    <source>
        <dbReference type="SAM" id="Phobius"/>
    </source>
</evidence>
<keyword evidence="4" id="KW-0378">Hydrolase</keyword>
<keyword evidence="2" id="KW-0472">Membrane</keyword>
<keyword evidence="2" id="KW-0812">Transmembrane</keyword>
<keyword evidence="5" id="KW-1185">Reference proteome</keyword>
<feature type="transmembrane region" description="Helical" evidence="2">
    <location>
        <begin position="203"/>
        <end position="225"/>
    </location>
</feature>
<evidence type="ECO:0000313" key="5">
    <source>
        <dbReference type="Proteomes" id="UP000190797"/>
    </source>
</evidence>
<proteinExistence type="predicted"/>
<feature type="transmembrane region" description="Helical" evidence="2">
    <location>
        <begin position="135"/>
        <end position="152"/>
    </location>
</feature>
<feature type="compositionally biased region" description="Basic and acidic residues" evidence="1">
    <location>
        <begin position="301"/>
        <end position="321"/>
    </location>
</feature>
<evidence type="ECO:0000259" key="3">
    <source>
        <dbReference type="Pfam" id="PF02517"/>
    </source>
</evidence>
<evidence type="ECO:0000313" key="4">
    <source>
        <dbReference type="EMBL" id="AQZ64966.1"/>
    </source>
</evidence>
<organism evidence="4 5">
    <name type="scientific">[Actinomadura] parvosata subsp. kistnae</name>
    <dbReference type="NCBI Taxonomy" id="1909395"/>
    <lineage>
        <taxon>Bacteria</taxon>
        <taxon>Bacillati</taxon>
        <taxon>Actinomycetota</taxon>
        <taxon>Actinomycetes</taxon>
        <taxon>Streptosporangiales</taxon>
        <taxon>Streptosporangiaceae</taxon>
        <taxon>Nonomuraea</taxon>
    </lineage>
</organism>
<dbReference type="STRING" id="1909395.BKM31_29105"/>